<dbReference type="RefSeq" id="WP_378110475.1">
    <property type="nucleotide sequence ID" value="NZ_JBHSNC010000010.1"/>
</dbReference>
<gene>
    <name evidence="1" type="ORF">ACFPQ4_04065</name>
</gene>
<protein>
    <submittedName>
        <fullName evidence="1">HesB/YadR/YfhF family protein</fullName>
    </submittedName>
</protein>
<dbReference type="Proteomes" id="UP001596108">
    <property type="component" value="Unassembled WGS sequence"/>
</dbReference>
<dbReference type="InterPro" id="IPR035903">
    <property type="entry name" value="HesB-like_dom_sf"/>
</dbReference>
<evidence type="ECO:0000313" key="2">
    <source>
        <dbReference type="Proteomes" id="UP001596108"/>
    </source>
</evidence>
<comment type="caution">
    <text evidence="1">The sequence shown here is derived from an EMBL/GenBank/DDBJ whole genome shotgun (WGS) entry which is preliminary data.</text>
</comment>
<keyword evidence="2" id="KW-1185">Reference proteome</keyword>
<reference evidence="2" key="1">
    <citation type="journal article" date="2019" name="Int. J. Syst. Evol. Microbiol.">
        <title>The Global Catalogue of Microorganisms (GCM) 10K type strain sequencing project: providing services to taxonomists for standard genome sequencing and annotation.</title>
        <authorList>
            <consortium name="The Broad Institute Genomics Platform"/>
            <consortium name="The Broad Institute Genome Sequencing Center for Infectious Disease"/>
            <person name="Wu L."/>
            <person name="Ma J."/>
        </authorList>
    </citation>
    <scope>NUCLEOTIDE SEQUENCE [LARGE SCALE GENOMIC DNA]</scope>
    <source>
        <strain evidence="2">CGMCC 1.18578</strain>
    </source>
</reference>
<sequence>MGDGVMEVELVVTPSALSCIKNEWGFGDGEMIRVFVRYVSGAEVPFAFGITRDTPLDAAVTTVAEPLTFYMESKDVWFLDGKSLKIDRLGENIIFIMT</sequence>
<dbReference type="EMBL" id="JBHSNC010000010">
    <property type="protein sequence ID" value="MFC5528629.1"/>
    <property type="molecule type" value="Genomic_DNA"/>
</dbReference>
<evidence type="ECO:0000313" key="1">
    <source>
        <dbReference type="EMBL" id="MFC5528629.1"/>
    </source>
</evidence>
<proteinExistence type="predicted"/>
<organism evidence="1 2">
    <name type="scientific">Cohnella yongneupensis</name>
    <dbReference type="NCBI Taxonomy" id="425006"/>
    <lineage>
        <taxon>Bacteria</taxon>
        <taxon>Bacillati</taxon>
        <taxon>Bacillota</taxon>
        <taxon>Bacilli</taxon>
        <taxon>Bacillales</taxon>
        <taxon>Paenibacillaceae</taxon>
        <taxon>Cohnella</taxon>
    </lineage>
</organism>
<name>A0ABW0QUJ1_9BACL</name>
<accession>A0ABW0QUJ1</accession>
<dbReference type="SUPFAM" id="SSF89360">
    <property type="entry name" value="HesB-like domain"/>
    <property type="match status" value="1"/>
</dbReference>